<evidence type="ECO:0000313" key="6">
    <source>
        <dbReference type="EMBL" id="NGM23997.1"/>
    </source>
</evidence>
<gene>
    <name evidence="6" type="ORF">G3576_28580</name>
</gene>
<dbReference type="Proteomes" id="UP000475385">
    <property type="component" value="Unassembled WGS sequence"/>
</dbReference>
<dbReference type="GO" id="GO:0016020">
    <property type="term" value="C:membrane"/>
    <property type="evidence" value="ECO:0007669"/>
    <property type="project" value="UniProtKB-SubCell"/>
</dbReference>
<evidence type="ECO:0000256" key="3">
    <source>
        <dbReference type="ARBA" id="ARBA00022989"/>
    </source>
</evidence>
<evidence type="ECO:0000256" key="5">
    <source>
        <dbReference type="SAM" id="Phobius"/>
    </source>
</evidence>
<feature type="transmembrane region" description="Helical" evidence="5">
    <location>
        <begin position="55"/>
        <end position="73"/>
    </location>
</feature>
<reference evidence="6 7" key="2">
    <citation type="submission" date="2020-03" db="EMBL/GenBank/DDBJ databases">
        <title>Roseomonas stagni sp. nov., isolated from pond water in Japan.</title>
        <authorList>
            <person name="Furuhata K."/>
            <person name="Miyamoto H."/>
            <person name="Goto K."/>
        </authorList>
    </citation>
    <scope>NUCLEOTIDE SEQUENCE [LARGE SCALE GENOMIC DNA]</scope>
    <source>
        <strain evidence="6 7">PeD5</strain>
    </source>
</reference>
<dbReference type="AlphaFoldDB" id="A0A6M1LUX0"/>
<evidence type="ECO:0000313" key="7">
    <source>
        <dbReference type="Proteomes" id="UP000475385"/>
    </source>
</evidence>
<name>A0A6M1LUX0_9PROT</name>
<evidence type="ECO:0000256" key="1">
    <source>
        <dbReference type="ARBA" id="ARBA00004370"/>
    </source>
</evidence>
<feature type="transmembrane region" description="Helical" evidence="5">
    <location>
        <begin position="24"/>
        <end position="43"/>
    </location>
</feature>
<proteinExistence type="predicted"/>
<keyword evidence="2 5" id="KW-0812">Transmembrane</keyword>
<keyword evidence="7" id="KW-1185">Reference proteome</keyword>
<accession>A0A6M1LUX0</accession>
<protein>
    <submittedName>
        <fullName evidence="6">Uncharacterized protein</fullName>
    </submittedName>
</protein>
<dbReference type="RefSeq" id="WP_164697910.1">
    <property type="nucleotide sequence ID" value="NZ_JAAIKB010000022.1"/>
</dbReference>
<evidence type="ECO:0000256" key="2">
    <source>
        <dbReference type="ARBA" id="ARBA00022692"/>
    </source>
</evidence>
<evidence type="ECO:0000256" key="4">
    <source>
        <dbReference type="ARBA" id="ARBA00023136"/>
    </source>
</evidence>
<dbReference type="InterPro" id="IPR007792">
    <property type="entry name" value="T4SS_VirB3/TrbD/AvhB"/>
</dbReference>
<comment type="subcellular location">
    <subcellularLocation>
        <location evidence="1">Membrane</location>
    </subcellularLocation>
</comment>
<dbReference type="EMBL" id="JAAIKB010000022">
    <property type="protein sequence ID" value="NGM23997.1"/>
    <property type="molecule type" value="Genomic_DNA"/>
</dbReference>
<dbReference type="Pfam" id="PF05101">
    <property type="entry name" value="VirB3"/>
    <property type="match status" value="1"/>
</dbReference>
<keyword evidence="3 5" id="KW-1133">Transmembrane helix</keyword>
<sequence>MDAAEEPRGPRTGPIPLGATRPPMVPFVGLPFSAAIPLLFAAAEVQMAVGGLKGVGYAAMLLIAVGLPLRAWVSFDWYAIEVLMAWGRTSGPALDSARWGGASVSHFPLHPRHRRREPRGMAG</sequence>
<keyword evidence="4 5" id="KW-0472">Membrane</keyword>
<comment type="caution">
    <text evidence="6">The sequence shown here is derived from an EMBL/GenBank/DDBJ whole genome shotgun (WGS) entry which is preliminary data.</text>
</comment>
<organism evidence="6 7">
    <name type="scientific">Falsiroseomonas algicola</name>
    <dbReference type="NCBI Taxonomy" id="2716930"/>
    <lineage>
        <taxon>Bacteria</taxon>
        <taxon>Pseudomonadati</taxon>
        <taxon>Pseudomonadota</taxon>
        <taxon>Alphaproteobacteria</taxon>
        <taxon>Acetobacterales</taxon>
        <taxon>Roseomonadaceae</taxon>
        <taxon>Falsiroseomonas</taxon>
    </lineage>
</organism>
<reference evidence="6 7" key="1">
    <citation type="submission" date="2020-02" db="EMBL/GenBank/DDBJ databases">
        <authorList>
            <person name="Kim H.M."/>
            <person name="Jeon C.O."/>
        </authorList>
    </citation>
    <scope>NUCLEOTIDE SEQUENCE [LARGE SCALE GENOMIC DNA]</scope>
    <source>
        <strain evidence="6 7">PeD5</strain>
    </source>
</reference>